<dbReference type="OrthoDB" id="5936345at2"/>
<dbReference type="Proteomes" id="UP000029998">
    <property type="component" value="Unassembled WGS sequence"/>
</dbReference>
<accession>A0A0A0F2G4</accession>
<dbReference type="InterPro" id="IPR016181">
    <property type="entry name" value="Acyl_CoA_acyltransferase"/>
</dbReference>
<dbReference type="eggNOG" id="ENOG5033259">
    <property type="taxonomic scope" value="Bacteria"/>
</dbReference>
<evidence type="ECO:0000313" key="1">
    <source>
        <dbReference type="EMBL" id="KGM55587.1"/>
    </source>
</evidence>
<name>A0A0A0F2G4_9GAMM</name>
<sequence length="352" mass="38405">MTAAPPAALYTLHDADPTQHRDIVLSIWRGNLHHERGGHEAKYRWFYLGGPDGPPILQLMRHAPSGDWVGVCAAGRRRMLCNGRDIRGGVIVDFAVVPEHRSLGPALILQGGVMAAGARELDLLYGFPNPKAVAAVKRGGYTQLTQIVGHARVLRHARYLSRHMPIPLASVIAPVLDVALWAWDGIGRLLSPKLHAEWLERADARLDAVWQQSERGEGVLMVRDAAYARWRFDEAPHGRTRYVLVSNPANGAPMAWFATRSDAGVLRVRDFWSTDGVRGVNRACVGALLWAARASGHVAVTTEIAAPTPALTGWRACGFFERARHPVYGRWSGTGDAPDGAAMHLTSADKDG</sequence>
<dbReference type="AlphaFoldDB" id="A0A0A0F2G4"/>
<dbReference type="SUPFAM" id="SSF55729">
    <property type="entry name" value="Acyl-CoA N-acyltransferases (Nat)"/>
    <property type="match status" value="1"/>
</dbReference>
<keyword evidence="2" id="KW-1185">Reference proteome</keyword>
<protein>
    <submittedName>
        <fullName evidence="1">Uncharacterized protein</fullName>
    </submittedName>
</protein>
<evidence type="ECO:0000313" key="2">
    <source>
        <dbReference type="Proteomes" id="UP000029998"/>
    </source>
</evidence>
<organism evidence="1 2">
    <name type="scientific">Lysobacter daejeonensis GH1-9</name>
    <dbReference type="NCBI Taxonomy" id="1385517"/>
    <lineage>
        <taxon>Bacteria</taxon>
        <taxon>Pseudomonadati</taxon>
        <taxon>Pseudomonadota</taxon>
        <taxon>Gammaproteobacteria</taxon>
        <taxon>Lysobacterales</taxon>
        <taxon>Lysobacteraceae</taxon>
        <taxon>Aerolutibacter</taxon>
    </lineage>
</organism>
<dbReference type="STRING" id="1385517.N800_12760"/>
<proteinExistence type="predicted"/>
<dbReference type="RefSeq" id="WP_036134857.1">
    <property type="nucleotide sequence ID" value="NZ_AVPU01000004.1"/>
</dbReference>
<gene>
    <name evidence="1" type="ORF">N800_12760</name>
</gene>
<reference evidence="1 2" key="1">
    <citation type="submission" date="2013-08" db="EMBL/GenBank/DDBJ databases">
        <title>Genome sequencing of Lysobacter.</title>
        <authorList>
            <person name="Zhang S."/>
            <person name="Wang G."/>
        </authorList>
    </citation>
    <scope>NUCLEOTIDE SEQUENCE [LARGE SCALE GENOMIC DNA]</scope>
    <source>
        <strain evidence="1 2">GH1-9</strain>
    </source>
</reference>
<comment type="caution">
    <text evidence="1">The sequence shown here is derived from an EMBL/GenBank/DDBJ whole genome shotgun (WGS) entry which is preliminary data.</text>
</comment>
<dbReference type="EMBL" id="AVPU01000004">
    <property type="protein sequence ID" value="KGM55587.1"/>
    <property type="molecule type" value="Genomic_DNA"/>
</dbReference>